<comment type="similarity">
    <text evidence="7 10">Belongs to the fluoride channel Fluc/FEX (TC 1.A.43) family.</text>
</comment>
<keyword evidence="6" id="KW-0813">Transport</keyword>
<evidence type="ECO:0000256" key="8">
    <source>
        <dbReference type="ARBA" id="ARBA00035585"/>
    </source>
</evidence>
<keyword evidence="5 10" id="KW-0472">Membrane</keyword>
<evidence type="ECO:0000256" key="2">
    <source>
        <dbReference type="ARBA" id="ARBA00022475"/>
    </source>
</evidence>
<gene>
    <name evidence="11" type="ORF">GCM10008096_20740</name>
</gene>
<evidence type="ECO:0000256" key="1">
    <source>
        <dbReference type="ARBA" id="ARBA00004651"/>
    </source>
</evidence>
<evidence type="ECO:0000256" key="5">
    <source>
        <dbReference type="ARBA" id="ARBA00023136"/>
    </source>
</evidence>
<evidence type="ECO:0000256" key="9">
    <source>
        <dbReference type="ARBA" id="ARBA00049940"/>
    </source>
</evidence>
<comment type="caution">
    <text evidence="11">The sequence shown here is derived from an EMBL/GenBank/DDBJ whole genome shotgun (WGS) entry which is preliminary data.</text>
</comment>
<sequence length="149" mass="15074">MAAAGFAGTLLRYLLGLAFDDPGGPLASDPASLGWGTFAANVLGCLVLGLLTGWWDAAGRLHASGSGTVRLAASSGLLGSFTSFSAVAVAAPLSGLAGSGDTPLLWFFTGLTALSCLVAAASGLVLGRSMEFKARPELDHRDHPRNEAE</sequence>
<evidence type="ECO:0000313" key="12">
    <source>
        <dbReference type="Proteomes" id="UP000642819"/>
    </source>
</evidence>
<dbReference type="EMBL" id="BMXK01000008">
    <property type="protein sequence ID" value="GHD08759.1"/>
    <property type="molecule type" value="Genomic_DNA"/>
</dbReference>
<comment type="function">
    <text evidence="9">Fluoride-specific ion channel. Important for reducing fluoride concentration in the cell, thus reducing its toxicity.</text>
</comment>
<keyword evidence="3 10" id="KW-0812">Transmembrane</keyword>
<name>A0ABQ3GJ22_9MICC</name>
<dbReference type="Proteomes" id="UP000642819">
    <property type="component" value="Unassembled WGS sequence"/>
</dbReference>
<feature type="transmembrane region" description="Helical" evidence="10">
    <location>
        <begin position="104"/>
        <end position="126"/>
    </location>
</feature>
<keyword evidence="4 10" id="KW-1133">Transmembrane helix</keyword>
<evidence type="ECO:0000256" key="6">
    <source>
        <dbReference type="ARBA" id="ARBA00023303"/>
    </source>
</evidence>
<evidence type="ECO:0000256" key="3">
    <source>
        <dbReference type="ARBA" id="ARBA00022692"/>
    </source>
</evidence>
<dbReference type="Pfam" id="PF02537">
    <property type="entry name" value="CRCB"/>
    <property type="match status" value="1"/>
</dbReference>
<dbReference type="InterPro" id="IPR003691">
    <property type="entry name" value="FluC"/>
</dbReference>
<comment type="subcellular location">
    <subcellularLocation>
        <location evidence="1">Cell membrane</location>
        <topology evidence="1">Multi-pass membrane protein</topology>
    </subcellularLocation>
</comment>
<reference evidence="12" key="1">
    <citation type="journal article" date="2019" name="Int. J. Syst. Evol. Microbiol.">
        <title>The Global Catalogue of Microorganisms (GCM) 10K type strain sequencing project: providing services to taxonomists for standard genome sequencing and annotation.</title>
        <authorList>
            <consortium name="The Broad Institute Genomics Platform"/>
            <consortium name="The Broad Institute Genome Sequencing Center for Infectious Disease"/>
            <person name="Wu L."/>
            <person name="Ma J."/>
        </authorList>
    </citation>
    <scope>NUCLEOTIDE SEQUENCE [LARGE SCALE GENOMIC DNA]</scope>
    <source>
        <strain evidence="12">KCTC 19466</strain>
    </source>
</reference>
<proteinExistence type="inferred from homology"/>
<accession>A0ABQ3GJ22</accession>
<feature type="transmembrane region" description="Helical" evidence="10">
    <location>
        <begin position="32"/>
        <end position="55"/>
    </location>
</feature>
<evidence type="ECO:0000313" key="11">
    <source>
        <dbReference type="EMBL" id="GHD08759.1"/>
    </source>
</evidence>
<comment type="catalytic activity">
    <reaction evidence="8">
        <text>fluoride(in) = fluoride(out)</text>
        <dbReference type="Rhea" id="RHEA:76159"/>
        <dbReference type="ChEBI" id="CHEBI:17051"/>
    </reaction>
    <physiologicalReaction direction="left-to-right" evidence="8">
        <dbReference type="Rhea" id="RHEA:76160"/>
    </physiologicalReaction>
</comment>
<evidence type="ECO:0000256" key="7">
    <source>
        <dbReference type="ARBA" id="ARBA00035120"/>
    </source>
</evidence>
<keyword evidence="6" id="KW-0407">Ion channel</keyword>
<keyword evidence="2 10" id="KW-1003">Cell membrane</keyword>
<evidence type="ECO:0000256" key="4">
    <source>
        <dbReference type="ARBA" id="ARBA00022989"/>
    </source>
</evidence>
<keyword evidence="6" id="KW-0406">Ion transport</keyword>
<organism evidence="11 12">
    <name type="scientific">Zhihengliuella salsuginis</name>
    <dbReference type="NCBI Taxonomy" id="578222"/>
    <lineage>
        <taxon>Bacteria</taxon>
        <taxon>Bacillati</taxon>
        <taxon>Actinomycetota</taxon>
        <taxon>Actinomycetes</taxon>
        <taxon>Micrococcales</taxon>
        <taxon>Micrococcaceae</taxon>
        <taxon>Zhihengliuella</taxon>
    </lineage>
</organism>
<evidence type="ECO:0000256" key="10">
    <source>
        <dbReference type="RuleBase" id="RU004340"/>
    </source>
</evidence>
<keyword evidence="12" id="KW-1185">Reference proteome</keyword>
<feature type="transmembrane region" description="Helical" evidence="10">
    <location>
        <begin position="76"/>
        <end position="98"/>
    </location>
</feature>
<dbReference type="RefSeq" id="WP_189350255.1">
    <property type="nucleotide sequence ID" value="NZ_BMXK01000008.1"/>
</dbReference>
<protein>
    <recommendedName>
        <fullName evidence="10">Fluoride-specific ion channel</fullName>
    </recommendedName>
</protein>